<dbReference type="EMBL" id="QGDQ01000041">
    <property type="protein sequence ID" value="PWJ47109.1"/>
    <property type="molecule type" value="Genomic_DNA"/>
</dbReference>
<keyword evidence="2" id="KW-0812">Transmembrane</keyword>
<evidence type="ECO:0000313" key="5">
    <source>
        <dbReference type="Proteomes" id="UP000245469"/>
    </source>
</evidence>
<dbReference type="Pfam" id="PF03793">
    <property type="entry name" value="PASTA"/>
    <property type="match status" value="1"/>
</dbReference>
<feature type="transmembrane region" description="Helical" evidence="2">
    <location>
        <begin position="87"/>
        <end position="109"/>
    </location>
</feature>
<evidence type="ECO:0000256" key="1">
    <source>
        <dbReference type="SAM" id="MobiDB-lite"/>
    </source>
</evidence>
<keyword evidence="5" id="KW-1185">Reference proteome</keyword>
<dbReference type="Proteomes" id="UP000245469">
    <property type="component" value="Unassembled WGS sequence"/>
</dbReference>
<feature type="compositionally biased region" description="Low complexity" evidence="1">
    <location>
        <begin position="116"/>
        <end position="135"/>
    </location>
</feature>
<dbReference type="SMART" id="SM00740">
    <property type="entry name" value="PASTA"/>
    <property type="match status" value="1"/>
</dbReference>
<evidence type="ECO:0000259" key="3">
    <source>
        <dbReference type="PROSITE" id="PS51178"/>
    </source>
</evidence>
<keyword evidence="2" id="KW-0472">Membrane</keyword>
<keyword evidence="2" id="KW-1133">Transmembrane helix</keyword>
<comment type="caution">
    <text evidence="4">The sequence shown here is derived from an EMBL/GenBank/DDBJ whole genome shotgun (WGS) entry which is preliminary data.</text>
</comment>
<evidence type="ECO:0000256" key="2">
    <source>
        <dbReference type="SAM" id="Phobius"/>
    </source>
</evidence>
<proteinExistence type="predicted"/>
<protein>
    <submittedName>
        <fullName evidence="4">PASTA domain-containing protein</fullName>
    </submittedName>
</protein>
<dbReference type="AlphaFoldDB" id="A0A315ZPA3"/>
<organism evidence="4 5">
    <name type="scientific">Quadrisphaera granulorum</name>
    <dbReference type="NCBI Taxonomy" id="317664"/>
    <lineage>
        <taxon>Bacteria</taxon>
        <taxon>Bacillati</taxon>
        <taxon>Actinomycetota</taxon>
        <taxon>Actinomycetes</taxon>
        <taxon>Kineosporiales</taxon>
        <taxon>Kineosporiaceae</taxon>
        <taxon>Quadrisphaera</taxon>
    </lineage>
</organism>
<evidence type="ECO:0000313" key="4">
    <source>
        <dbReference type="EMBL" id="PWJ47109.1"/>
    </source>
</evidence>
<reference evidence="4 5" key="1">
    <citation type="submission" date="2018-03" db="EMBL/GenBank/DDBJ databases">
        <title>Genomic Encyclopedia of Archaeal and Bacterial Type Strains, Phase II (KMG-II): from individual species to whole genera.</title>
        <authorList>
            <person name="Goeker M."/>
        </authorList>
    </citation>
    <scope>NUCLEOTIDE SEQUENCE [LARGE SCALE GENOMIC DNA]</scope>
    <source>
        <strain evidence="4 5">DSM 44889</strain>
    </source>
</reference>
<accession>A0A315ZPA3</accession>
<sequence>MNALDGRRPEPGEFELDAVARRIGQALDARANLKSVDAAALGERLARVRAAAGEGVGGPGEAGSAVVVELGGSHDDDVARTRRRSRLVLAAVASAAAAAVILAAAVSVAHQGGSALAPAAPAQPSPSSSSSLSSAEGTPGWWSGFSELDHEQWPSDREGISALGQEIVPDSVRMLVQLGEVKYWAGFSAGGVLCSRVVGPGVDQGVCTVDPATGTFSMTAPVEVSDGSVAPQVWLVPLAAPAAQTDPLTAQGLIEWIPGVWVEASALKPPLGQYARFRDAPTAADEVPPSSAIVVRDPIVPGAMRLLYDGKEGTFYAAYLALGKVCVFWNAPSGGSSASMCMTPQRLAGEGFGGVSEDDNSYGTAWVVPDDLDTSGWPALGRVQLAKNLWLKTEALPERTAAPIPVEPTATVGEPPAPTFIPDLAGTPVPSVVGVTQTEAAEMLRMHGIAVGQVIVQDAGSAPSGMVVKMAPASGTQVPDGGVVDLFVAK</sequence>
<name>A0A315ZPA3_9ACTN</name>
<dbReference type="PROSITE" id="PS51178">
    <property type="entry name" value="PASTA"/>
    <property type="match status" value="1"/>
</dbReference>
<dbReference type="CDD" id="cd06577">
    <property type="entry name" value="PASTA_pknB"/>
    <property type="match status" value="1"/>
</dbReference>
<dbReference type="Gene3D" id="3.30.10.20">
    <property type="match status" value="1"/>
</dbReference>
<feature type="domain" description="PASTA" evidence="3">
    <location>
        <begin position="423"/>
        <end position="490"/>
    </location>
</feature>
<dbReference type="InterPro" id="IPR005543">
    <property type="entry name" value="PASTA_dom"/>
</dbReference>
<dbReference type="OrthoDB" id="9817848at2"/>
<gene>
    <name evidence="4" type="ORF">BXY45_1416</name>
</gene>
<feature type="region of interest" description="Disordered" evidence="1">
    <location>
        <begin position="116"/>
        <end position="148"/>
    </location>
</feature>